<gene>
    <name evidence="6" type="ORF">GA0070616_1390</name>
</gene>
<feature type="domain" description="Semialdehyde dehydrogenase NAD-binding" evidence="5">
    <location>
        <begin position="4"/>
        <end position="147"/>
    </location>
</feature>
<dbReference type="RefSeq" id="WP_175439995.1">
    <property type="nucleotide sequence ID" value="NZ_FMHT01000003.1"/>
</dbReference>
<dbReference type="GO" id="GO:0008774">
    <property type="term" value="F:acetaldehyde dehydrogenase (acetylating) activity"/>
    <property type="evidence" value="ECO:0007669"/>
    <property type="project" value="UniProtKB-UniRule"/>
</dbReference>
<dbReference type="Gene3D" id="3.40.50.720">
    <property type="entry name" value="NAD(P)-binding Rossmann-like Domain"/>
    <property type="match status" value="2"/>
</dbReference>
<feature type="binding site" evidence="3">
    <location>
        <position position="312"/>
    </location>
    <ligand>
        <name>NAD(+)</name>
        <dbReference type="ChEBI" id="CHEBI:57540"/>
    </ligand>
</feature>
<dbReference type="NCBIfam" id="NF006157">
    <property type="entry name" value="PRK08300.1"/>
    <property type="match status" value="1"/>
</dbReference>
<organism evidence="6 7">
    <name type="scientific">Micromonospora nigra</name>
    <dbReference type="NCBI Taxonomy" id="145857"/>
    <lineage>
        <taxon>Bacteria</taxon>
        <taxon>Bacillati</taxon>
        <taxon>Actinomycetota</taxon>
        <taxon>Actinomycetes</taxon>
        <taxon>Micromonosporales</taxon>
        <taxon>Micromonosporaceae</taxon>
        <taxon>Micromonospora</taxon>
    </lineage>
</organism>
<evidence type="ECO:0000313" key="7">
    <source>
        <dbReference type="Proteomes" id="UP000199699"/>
    </source>
</evidence>
<keyword evidence="3" id="KW-0058">Aromatic hydrocarbons catabolism</keyword>
<name>A0A1C6RL82_9ACTN</name>
<reference evidence="6 7" key="1">
    <citation type="submission" date="2016-06" db="EMBL/GenBank/DDBJ databases">
        <authorList>
            <person name="Kjaerup R.B."/>
            <person name="Dalgaard T.S."/>
            <person name="Juul-Madsen H.R."/>
        </authorList>
    </citation>
    <scope>NUCLEOTIDE SEQUENCE [LARGE SCALE GENOMIC DNA]</scope>
    <source>
        <strain evidence="6 7">DSM 43818</strain>
    </source>
</reference>
<dbReference type="SMART" id="SM00859">
    <property type="entry name" value="Semialdhyde_dh"/>
    <property type="match status" value="1"/>
</dbReference>
<dbReference type="CDD" id="cd23933">
    <property type="entry name" value="ALDH_C"/>
    <property type="match status" value="1"/>
</dbReference>
<dbReference type="SUPFAM" id="SSF51735">
    <property type="entry name" value="NAD(P)-binding Rossmann-fold domains"/>
    <property type="match status" value="1"/>
</dbReference>
<dbReference type="Pfam" id="PF09290">
    <property type="entry name" value="AcetDehyd-dimer"/>
    <property type="match status" value="1"/>
</dbReference>
<dbReference type="NCBIfam" id="TIGR03215">
    <property type="entry name" value="ac_ald_DH_ac"/>
    <property type="match status" value="1"/>
</dbReference>
<dbReference type="InterPro" id="IPR000534">
    <property type="entry name" value="Semialdehyde_DH_NAD-bd"/>
</dbReference>
<dbReference type="InterPro" id="IPR015426">
    <property type="entry name" value="Acetylaldehyde_DH_C"/>
</dbReference>
<dbReference type="EMBL" id="FMHT01000003">
    <property type="protein sequence ID" value="SCL17931.1"/>
    <property type="molecule type" value="Genomic_DNA"/>
</dbReference>
<dbReference type="PIRSF" id="PIRSF015689">
    <property type="entry name" value="Actaldh_dh_actl"/>
    <property type="match status" value="1"/>
</dbReference>
<keyword evidence="7" id="KW-1185">Reference proteome</keyword>
<dbReference type="SUPFAM" id="SSF55347">
    <property type="entry name" value="Glyceraldehyde-3-phosphate dehydrogenase-like, C-terminal domain"/>
    <property type="match status" value="1"/>
</dbReference>
<keyword evidence="2 3" id="KW-0520">NAD</keyword>
<dbReference type="InterPro" id="IPR003361">
    <property type="entry name" value="Acetaldehyde_dehydrogenase"/>
</dbReference>
<feature type="region of interest" description="Disordered" evidence="4">
    <location>
        <begin position="24"/>
        <end position="55"/>
    </location>
</feature>
<comment type="similarity">
    <text evidence="1 3">Belongs to the acetaldehyde dehydrogenase family.</text>
</comment>
<proteinExistence type="inferred from homology"/>
<dbReference type="GO" id="GO:0051287">
    <property type="term" value="F:NAD binding"/>
    <property type="evidence" value="ECO:0007669"/>
    <property type="project" value="UniProtKB-UniRule"/>
</dbReference>
<evidence type="ECO:0000256" key="1">
    <source>
        <dbReference type="ARBA" id="ARBA00009244"/>
    </source>
</evidence>
<dbReference type="InterPro" id="IPR036291">
    <property type="entry name" value="NAD(P)-bd_dom_sf"/>
</dbReference>
<dbReference type="HAMAP" id="MF_01657">
    <property type="entry name" value="Ac_ald_DH_ac"/>
    <property type="match status" value="1"/>
</dbReference>
<dbReference type="EC" id="1.2.1.10" evidence="3"/>
<comment type="catalytic activity">
    <reaction evidence="3">
        <text>acetaldehyde + NAD(+) + CoA = acetyl-CoA + NADH + H(+)</text>
        <dbReference type="Rhea" id="RHEA:23288"/>
        <dbReference type="ChEBI" id="CHEBI:15343"/>
        <dbReference type="ChEBI" id="CHEBI:15378"/>
        <dbReference type="ChEBI" id="CHEBI:57287"/>
        <dbReference type="ChEBI" id="CHEBI:57288"/>
        <dbReference type="ChEBI" id="CHEBI:57540"/>
        <dbReference type="ChEBI" id="CHEBI:57945"/>
        <dbReference type="EC" id="1.2.1.10"/>
    </reaction>
</comment>
<evidence type="ECO:0000256" key="3">
    <source>
        <dbReference type="HAMAP-Rule" id="MF_01657"/>
    </source>
</evidence>
<dbReference type="STRING" id="145857.GA0070616_1390"/>
<evidence type="ECO:0000256" key="2">
    <source>
        <dbReference type="ARBA" id="ARBA00023027"/>
    </source>
</evidence>
<feature type="binding site" evidence="3">
    <location>
        <begin position="186"/>
        <end position="194"/>
    </location>
    <ligand>
        <name>NAD(+)</name>
        <dbReference type="ChEBI" id="CHEBI:57540"/>
    </ligand>
</feature>
<evidence type="ECO:0000259" key="5">
    <source>
        <dbReference type="SMART" id="SM00859"/>
    </source>
</evidence>
<feature type="binding site" evidence="3">
    <location>
        <begin position="10"/>
        <end position="13"/>
    </location>
    <ligand>
        <name>NAD(+)</name>
        <dbReference type="ChEBI" id="CHEBI:57540"/>
    </ligand>
</feature>
<dbReference type="AlphaFoldDB" id="A0A1C6RL82"/>
<feature type="active site" description="Acyl-thioester intermediate" evidence="3">
    <location>
        <position position="155"/>
    </location>
</feature>
<evidence type="ECO:0000256" key="4">
    <source>
        <dbReference type="SAM" id="MobiDB-lite"/>
    </source>
</evidence>
<sequence length="346" mass="35313">MTTGVAVIGSGNIGTDLMIKVLRLGGDPAGRPPGESTVPRPSGPGGDPSGSSGSLRMVAMAGIDPDSDGLARARRLGVATTADGVDGLVAMPEFADVELVFDATSAGAHRRNHEVLRAHGRVVVDLTPAAIGPYVVPPVNLDQHLHEGCVNMVTCGGQATVPIVAAVGRVTPVAYGEIVASIASRSAGPGTRANIDEFTETTARAIEVVGGAERGKAIIVLNPADPPLLMRDTVYCLCPDATADRAAIAASVADMVATVQEYVPGYRLKQDVQFDPVDAYVPALGRHLTGLQVSVFLEVAGAGHYLPAYAGNLDIMTSAALRTAQRLVALRPAGGPAPAQPAGVTA</sequence>
<protein>
    <recommendedName>
        <fullName evidence="3">Acetaldehyde dehydrogenase</fullName>
        <ecNumber evidence="3">1.2.1.10</ecNumber>
    </recommendedName>
    <alternativeName>
        <fullName evidence="3">Acetaldehyde dehydrogenase [acetylating]</fullName>
    </alternativeName>
</protein>
<keyword evidence="3" id="KW-0560">Oxidoreductase</keyword>
<dbReference type="Proteomes" id="UP000199699">
    <property type="component" value="Unassembled WGS sequence"/>
</dbReference>
<dbReference type="Gene3D" id="3.30.360.10">
    <property type="entry name" value="Dihydrodipicolinate Reductase, domain 2"/>
    <property type="match status" value="1"/>
</dbReference>
<evidence type="ECO:0000313" key="6">
    <source>
        <dbReference type="EMBL" id="SCL17931.1"/>
    </source>
</evidence>
<accession>A0A1C6RL82</accession>